<evidence type="ECO:0000256" key="4">
    <source>
        <dbReference type="ARBA" id="ARBA00022989"/>
    </source>
</evidence>
<protein>
    <submittedName>
        <fullName evidence="8">Cytochrome B</fullName>
    </submittedName>
</protein>
<dbReference type="GO" id="GO:0005886">
    <property type="term" value="C:plasma membrane"/>
    <property type="evidence" value="ECO:0007669"/>
    <property type="project" value="UniProtKB-SubCell"/>
</dbReference>
<dbReference type="Gene3D" id="1.20.950.20">
    <property type="entry name" value="Transmembrane di-heme cytochromes, Chain C"/>
    <property type="match status" value="1"/>
</dbReference>
<keyword evidence="4 6" id="KW-1133">Transmembrane helix</keyword>
<keyword evidence="9" id="KW-1185">Reference proteome</keyword>
<name>A0A6N9TGL2_9ALTE</name>
<proteinExistence type="predicted"/>
<dbReference type="EMBL" id="JAAAWO010000003">
    <property type="protein sequence ID" value="NDW15046.1"/>
    <property type="molecule type" value="Genomic_DNA"/>
</dbReference>
<organism evidence="8 9">
    <name type="scientific">Alteromonas genovensis</name>
    <dbReference type="NCBI Taxonomy" id="471225"/>
    <lineage>
        <taxon>Bacteria</taxon>
        <taxon>Pseudomonadati</taxon>
        <taxon>Pseudomonadota</taxon>
        <taxon>Gammaproteobacteria</taxon>
        <taxon>Alteromonadales</taxon>
        <taxon>Alteromonadaceae</taxon>
        <taxon>Alteromonas/Salinimonas group</taxon>
        <taxon>Alteromonas</taxon>
    </lineage>
</organism>
<dbReference type="PANTHER" id="PTHR30485">
    <property type="entry name" value="NI/FE-HYDROGENASE 1 B-TYPE CYTOCHROME SUBUNIT"/>
    <property type="match status" value="1"/>
</dbReference>
<feature type="transmembrane region" description="Helical" evidence="6">
    <location>
        <begin position="207"/>
        <end position="226"/>
    </location>
</feature>
<dbReference type="Pfam" id="PF01292">
    <property type="entry name" value="Ni_hydr_CYTB"/>
    <property type="match status" value="1"/>
</dbReference>
<dbReference type="GO" id="GO:0022904">
    <property type="term" value="P:respiratory electron transport chain"/>
    <property type="evidence" value="ECO:0007669"/>
    <property type="project" value="InterPro"/>
</dbReference>
<evidence type="ECO:0000259" key="7">
    <source>
        <dbReference type="Pfam" id="PF01292"/>
    </source>
</evidence>
<feature type="transmembrane region" description="Helical" evidence="6">
    <location>
        <begin position="39"/>
        <end position="59"/>
    </location>
</feature>
<accession>A0A6N9TGL2</accession>
<evidence type="ECO:0000256" key="3">
    <source>
        <dbReference type="ARBA" id="ARBA00022692"/>
    </source>
</evidence>
<feature type="transmembrane region" description="Helical" evidence="6">
    <location>
        <begin position="151"/>
        <end position="169"/>
    </location>
</feature>
<dbReference type="GO" id="GO:0020037">
    <property type="term" value="F:heme binding"/>
    <property type="evidence" value="ECO:0007669"/>
    <property type="project" value="TreeGrafter"/>
</dbReference>
<dbReference type="GO" id="GO:0009055">
    <property type="term" value="F:electron transfer activity"/>
    <property type="evidence" value="ECO:0007669"/>
    <property type="project" value="InterPro"/>
</dbReference>
<evidence type="ECO:0000313" key="8">
    <source>
        <dbReference type="EMBL" id="NDW15046.1"/>
    </source>
</evidence>
<dbReference type="InterPro" id="IPR051542">
    <property type="entry name" value="Hydrogenase_cytochrome"/>
</dbReference>
<evidence type="ECO:0000256" key="1">
    <source>
        <dbReference type="ARBA" id="ARBA00004651"/>
    </source>
</evidence>
<evidence type="ECO:0000256" key="2">
    <source>
        <dbReference type="ARBA" id="ARBA00022475"/>
    </source>
</evidence>
<sequence length="236" mass="26573">MKKRLIWDLPTRLFHWLLVLSILAQYVTAELLDDAVQWHFYIGYFTLGLIIFRLLWGIFGPRYAKFSQFVKGPGAVFAYVKTFFDRDSLPSVGHNPLGGWFVVVMIALVLVQAVSGLFMTDDIFLDGPLRSMAKDDVLSIMNTLHHLSFDTLVYVIMLHIGASVFYGFYKRQKLVPPMISGKKPLPEDEAQYYGEAQGITHSQLGKAIIIALVAAACVYVVVEVLPPSAPAAQYYY</sequence>
<comment type="caution">
    <text evidence="8">The sequence shown here is derived from an EMBL/GenBank/DDBJ whole genome shotgun (WGS) entry which is preliminary data.</text>
</comment>
<dbReference type="Proteomes" id="UP000471381">
    <property type="component" value="Unassembled WGS sequence"/>
</dbReference>
<dbReference type="PANTHER" id="PTHR30485:SF2">
    <property type="entry name" value="BLL0597 PROTEIN"/>
    <property type="match status" value="1"/>
</dbReference>
<gene>
    <name evidence="8" type="ORF">GTQ48_05850</name>
</gene>
<evidence type="ECO:0000256" key="6">
    <source>
        <dbReference type="SAM" id="Phobius"/>
    </source>
</evidence>
<dbReference type="SUPFAM" id="SSF81342">
    <property type="entry name" value="Transmembrane di-heme cytochromes"/>
    <property type="match status" value="1"/>
</dbReference>
<evidence type="ECO:0000256" key="5">
    <source>
        <dbReference type="ARBA" id="ARBA00023136"/>
    </source>
</evidence>
<keyword evidence="2" id="KW-1003">Cell membrane</keyword>
<dbReference type="InterPro" id="IPR011577">
    <property type="entry name" value="Cyt_b561_bac/Ni-Hgenase"/>
</dbReference>
<feature type="transmembrane region" description="Helical" evidence="6">
    <location>
        <begin position="97"/>
        <end position="119"/>
    </location>
</feature>
<comment type="subcellular location">
    <subcellularLocation>
        <location evidence="1">Cell membrane</location>
        <topology evidence="1">Multi-pass membrane protein</topology>
    </subcellularLocation>
</comment>
<evidence type="ECO:0000313" key="9">
    <source>
        <dbReference type="Proteomes" id="UP000471381"/>
    </source>
</evidence>
<keyword evidence="3 6" id="KW-0812">Transmembrane</keyword>
<reference evidence="8 9" key="1">
    <citation type="submission" date="2020-01" db="EMBL/GenBank/DDBJ databases">
        <title>Genomes of bacteria type strains.</title>
        <authorList>
            <person name="Chen J."/>
            <person name="Zhu S."/>
            <person name="Yang J."/>
        </authorList>
    </citation>
    <scope>NUCLEOTIDE SEQUENCE [LARGE SCALE GENOMIC DNA]</scope>
    <source>
        <strain evidence="8 9">LMG 24078</strain>
    </source>
</reference>
<dbReference type="RefSeq" id="WP_163105598.1">
    <property type="nucleotide sequence ID" value="NZ_JAAAWO010000003.1"/>
</dbReference>
<feature type="domain" description="Cytochrome b561 bacterial/Ni-hydrogenase" evidence="7">
    <location>
        <begin position="7"/>
        <end position="181"/>
    </location>
</feature>
<keyword evidence="5 6" id="KW-0472">Membrane</keyword>
<dbReference type="AlphaFoldDB" id="A0A6N9TGL2"/>
<dbReference type="InterPro" id="IPR016174">
    <property type="entry name" value="Di-haem_cyt_TM"/>
</dbReference>